<dbReference type="GO" id="GO:0003677">
    <property type="term" value="F:DNA binding"/>
    <property type="evidence" value="ECO:0007669"/>
    <property type="project" value="TreeGrafter"/>
</dbReference>
<dbReference type="CDD" id="cd00090">
    <property type="entry name" value="HTH_ARSR"/>
    <property type="match status" value="1"/>
</dbReference>
<proteinExistence type="predicted"/>
<dbReference type="Pfam" id="PF12840">
    <property type="entry name" value="HTH_20"/>
    <property type="match status" value="1"/>
</dbReference>
<reference evidence="2" key="1">
    <citation type="journal article" date="2014" name="Int. J. Syst. Evol. Microbiol.">
        <title>Complete genome sequence of Corynebacterium casei LMG S-19264T (=DSM 44701T), isolated from a smear-ripened cheese.</title>
        <authorList>
            <consortium name="US DOE Joint Genome Institute (JGI-PGF)"/>
            <person name="Walter F."/>
            <person name="Albersmeier A."/>
            <person name="Kalinowski J."/>
            <person name="Ruckert C."/>
        </authorList>
    </citation>
    <scope>NUCLEOTIDE SEQUENCE</scope>
    <source>
        <strain evidence="2">CGMCC 4.7430</strain>
    </source>
</reference>
<organism evidence="2 3">
    <name type="scientific">Nonomuraea glycinis</name>
    <dbReference type="NCBI Taxonomy" id="2047744"/>
    <lineage>
        <taxon>Bacteria</taxon>
        <taxon>Bacillati</taxon>
        <taxon>Actinomycetota</taxon>
        <taxon>Actinomycetes</taxon>
        <taxon>Streptosporangiales</taxon>
        <taxon>Streptosporangiaceae</taxon>
        <taxon>Nonomuraea</taxon>
    </lineage>
</organism>
<dbReference type="AlphaFoldDB" id="A0A918E8V9"/>
<dbReference type="SUPFAM" id="SSF46785">
    <property type="entry name" value="Winged helix' DNA-binding domain"/>
    <property type="match status" value="1"/>
</dbReference>
<protein>
    <submittedName>
        <fullName evidence="2">Transcriptional regulator</fullName>
    </submittedName>
</protein>
<dbReference type="RefSeq" id="WP_189143644.1">
    <property type="nucleotide sequence ID" value="NZ_BMNK01000019.1"/>
</dbReference>
<feature type="domain" description="HTH arsR-type" evidence="1">
    <location>
        <begin position="4"/>
        <end position="99"/>
    </location>
</feature>
<name>A0A918E8V9_9ACTN</name>
<dbReference type="GO" id="GO:0046686">
    <property type="term" value="P:response to cadmium ion"/>
    <property type="evidence" value="ECO:0007669"/>
    <property type="project" value="TreeGrafter"/>
</dbReference>
<dbReference type="PROSITE" id="PS50987">
    <property type="entry name" value="HTH_ARSR_2"/>
    <property type="match status" value="1"/>
</dbReference>
<dbReference type="Proteomes" id="UP000660745">
    <property type="component" value="Unassembled WGS sequence"/>
</dbReference>
<dbReference type="EMBL" id="BMNK01000019">
    <property type="protein sequence ID" value="GGP15684.1"/>
    <property type="molecule type" value="Genomic_DNA"/>
</dbReference>
<dbReference type="NCBIfam" id="NF033788">
    <property type="entry name" value="HTH_metalloreg"/>
    <property type="match status" value="1"/>
</dbReference>
<sequence>MAVDHAARDADIAPVAALIADPTRAAILTALLGGRALAAGELARLAGVSAATASAHLARLLDGGLVDVLRQGRHRYYRLAGHEVAEVLEVLARVSARPPVRSLRQSRQARLLEEARTCYDHLAGRAGVALLDGLRAGGCLDGEEVTAEGERRLAGLGVDVAGARATRRRFAPECLDWTERRAHLGGALGAAITGVLLERGWYRPGTTPRAVTLTEEGRQGLAELFPGKELTSHTPVTYAGE</sequence>
<dbReference type="InterPro" id="IPR011991">
    <property type="entry name" value="ArsR-like_HTH"/>
</dbReference>
<dbReference type="GO" id="GO:0003700">
    <property type="term" value="F:DNA-binding transcription factor activity"/>
    <property type="evidence" value="ECO:0007669"/>
    <property type="project" value="InterPro"/>
</dbReference>
<reference evidence="2" key="2">
    <citation type="submission" date="2020-09" db="EMBL/GenBank/DDBJ databases">
        <authorList>
            <person name="Sun Q."/>
            <person name="Zhou Y."/>
        </authorList>
    </citation>
    <scope>NUCLEOTIDE SEQUENCE</scope>
    <source>
        <strain evidence="2">CGMCC 4.7430</strain>
    </source>
</reference>
<keyword evidence="3" id="KW-1185">Reference proteome</keyword>
<dbReference type="GO" id="GO:0032791">
    <property type="term" value="F:lead ion binding"/>
    <property type="evidence" value="ECO:0007669"/>
    <property type="project" value="TreeGrafter"/>
</dbReference>
<accession>A0A918E8V9</accession>
<dbReference type="Gene3D" id="1.10.10.10">
    <property type="entry name" value="Winged helix-like DNA-binding domain superfamily/Winged helix DNA-binding domain"/>
    <property type="match status" value="1"/>
</dbReference>
<dbReference type="InterPro" id="IPR001845">
    <property type="entry name" value="HTH_ArsR_DNA-bd_dom"/>
</dbReference>
<dbReference type="SMART" id="SM00418">
    <property type="entry name" value="HTH_ARSR"/>
    <property type="match status" value="1"/>
</dbReference>
<dbReference type="InterPro" id="IPR052543">
    <property type="entry name" value="HTH_Metal-responsive_Reg"/>
</dbReference>
<comment type="caution">
    <text evidence="2">The sequence shown here is derived from an EMBL/GenBank/DDBJ whole genome shotgun (WGS) entry which is preliminary data.</text>
</comment>
<evidence type="ECO:0000259" key="1">
    <source>
        <dbReference type="PROSITE" id="PS50987"/>
    </source>
</evidence>
<dbReference type="PANTHER" id="PTHR39168:SF1">
    <property type="entry name" value="TRANSCRIPTIONAL REGULATORY PROTEIN"/>
    <property type="match status" value="1"/>
</dbReference>
<evidence type="ECO:0000313" key="3">
    <source>
        <dbReference type="Proteomes" id="UP000660745"/>
    </source>
</evidence>
<evidence type="ECO:0000313" key="2">
    <source>
        <dbReference type="EMBL" id="GGP15684.1"/>
    </source>
</evidence>
<dbReference type="InterPro" id="IPR036390">
    <property type="entry name" value="WH_DNA-bd_sf"/>
</dbReference>
<dbReference type="GO" id="GO:0097063">
    <property type="term" value="F:cadmium ion sensor activity"/>
    <property type="evidence" value="ECO:0007669"/>
    <property type="project" value="TreeGrafter"/>
</dbReference>
<dbReference type="PRINTS" id="PR00778">
    <property type="entry name" value="HTHARSR"/>
</dbReference>
<gene>
    <name evidence="2" type="ORF">GCM10012278_76490</name>
</gene>
<dbReference type="GO" id="GO:0010288">
    <property type="term" value="P:response to lead ion"/>
    <property type="evidence" value="ECO:0007669"/>
    <property type="project" value="TreeGrafter"/>
</dbReference>
<dbReference type="InterPro" id="IPR036388">
    <property type="entry name" value="WH-like_DNA-bd_sf"/>
</dbReference>
<dbReference type="PANTHER" id="PTHR39168">
    <property type="entry name" value="TRANSCRIPTIONAL REGULATOR-RELATED"/>
    <property type="match status" value="1"/>
</dbReference>